<organism evidence="1 2">
    <name type="scientific">Hygrophoropsis aurantiaca</name>
    <dbReference type="NCBI Taxonomy" id="72124"/>
    <lineage>
        <taxon>Eukaryota</taxon>
        <taxon>Fungi</taxon>
        <taxon>Dikarya</taxon>
        <taxon>Basidiomycota</taxon>
        <taxon>Agaricomycotina</taxon>
        <taxon>Agaricomycetes</taxon>
        <taxon>Agaricomycetidae</taxon>
        <taxon>Boletales</taxon>
        <taxon>Coniophorineae</taxon>
        <taxon>Hygrophoropsidaceae</taxon>
        <taxon>Hygrophoropsis</taxon>
    </lineage>
</organism>
<protein>
    <submittedName>
        <fullName evidence="1">Misato segment II tubulin-like domain-containing protein</fullName>
    </submittedName>
</protein>
<gene>
    <name evidence="1" type="ORF">BJ138DRAFT_1219071</name>
</gene>
<proteinExistence type="predicted"/>
<evidence type="ECO:0000313" key="1">
    <source>
        <dbReference type="EMBL" id="KAH7906757.1"/>
    </source>
</evidence>
<name>A0ACB8A1C1_9AGAM</name>
<dbReference type="Proteomes" id="UP000790377">
    <property type="component" value="Unassembled WGS sequence"/>
</dbReference>
<comment type="caution">
    <text evidence="1">The sequence shown here is derived from an EMBL/GenBank/DDBJ whole genome shotgun (WGS) entry which is preliminary data.</text>
</comment>
<sequence>MREIIYIQAGSLANYTGTHFWNTQESYFTYGEDESIVNHDISFEEGRDHRNESTLCPRLLAFDNKSKFGTLSKFVGAQEDQEAPTTWSGEIVQHNQGPIPTSEYHARLEEGADEADAEPEDLNIRYWSDFSRVFFDPKTVQMVPDTLETAEGDWNMGHELFQRYDDETELMDGAFRLLVEECNNFQGLQVIHETVTFGSFTNSFLTTFRDEHPKAPTLTFPLLSPVLPTDVDTSNSASVKKAINDALCLSNLNELSDMNIPVQNLSHWPRGSWKDDLHFSSQNIYHVSAILSAHVETSTLPLRLKDSKDDLSGLTTHLNWRKSSRFGELSGMLPAPHPLSSDMFTSRLLNFSTLSPWSPTPAPFARRDVLRGLSTDQVTAYDEWCKLSSLNEPFFTSINAPAYPLPSSFPPILTDRPHSTPMLSSLLATSSTARVISGYAKFVDGCARRRDGVLIGMEDDDVKDLANELWTVCDNAGLDDDDGGDEGPGEDEE</sequence>
<keyword evidence="2" id="KW-1185">Reference proteome</keyword>
<reference evidence="1" key="1">
    <citation type="journal article" date="2021" name="New Phytol.">
        <title>Evolutionary innovations through gain and loss of genes in the ectomycorrhizal Boletales.</title>
        <authorList>
            <person name="Wu G."/>
            <person name="Miyauchi S."/>
            <person name="Morin E."/>
            <person name="Kuo A."/>
            <person name="Drula E."/>
            <person name="Varga T."/>
            <person name="Kohler A."/>
            <person name="Feng B."/>
            <person name="Cao Y."/>
            <person name="Lipzen A."/>
            <person name="Daum C."/>
            <person name="Hundley H."/>
            <person name="Pangilinan J."/>
            <person name="Johnson J."/>
            <person name="Barry K."/>
            <person name="LaButti K."/>
            <person name="Ng V."/>
            <person name="Ahrendt S."/>
            <person name="Min B."/>
            <person name="Choi I.G."/>
            <person name="Park H."/>
            <person name="Plett J.M."/>
            <person name="Magnuson J."/>
            <person name="Spatafora J.W."/>
            <person name="Nagy L.G."/>
            <person name="Henrissat B."/>
            <person name="Grigoriev I.V."/>
            <person name="Yang Z.L."/>
            <person name="Xu J."/>
            <person name="Martin F.M."/>
        </authorList>
    </citation>
    <scope>NUCLEOTIDE SEQUENCE</scope>
    <source>
        <strain evidence="1">ATCC 28755</strain>
    </source>
</reference>
<dbReference type="EMBL" id="MU267979">
    <property type="protein sequence ID" value="KAH7906757.1"/>
    <property type="molecule type" value="Genomic_DNA"/>
</dbReference>
<evidence type="ECO:0000313" key="2">
    <source>
        <dbReference type="Proteomes" id="UP000790377"/>
    </source>
</evidence>
<accession>A0ACB8A1C1</accession>